<evidence type="ECO:0000313" key="2">
    <source>
        <dbReference type="Proteomes" id="UP000799770"/>
    </source>
</evidence>
<proteinExistence type="predicted"/>
<dbReference type="OrthoDB" id="4623696at2759"/>
<dbReference type="AlphaFoldDB" id="A0A6A5ZRL2"/>
<gene>
    <name evidence="1" type="ORF">BDV96DRAFT_565859</name>
</gene>
<sequence>MDIHGIAPARNSGSQQQWLSNVTACDRPAPDLNIPVHCSLVYSDDAERNPARDFELFGRCCPPVANNTNIWGVRRGCDADCWTYNLDLDFATCVNTTAKLNNHTRVSTICEYVDYEKLGEAVKTASASGTGRVEVVMWWMVVAVVAGVGSLSWC</sequence>
<evidence type="ECO:0000313" key="1">
    <source>
        <dbReference type="EMBL" id="KAF2120891.1"/>
    </source>
</evidence>
<protein>
    <submittedName>
        <fullName evidence="1">Uncharacterized protein</fullName>
    </submittedName>
</protein>
<dbReference type="EMBL" id="ML977313">
    <property type="protein sequence ID" value="KAF2120891.1"/>
    <property type="molecule type" value="Genomic_DNA"/>
</dbReference>
<reference evidence="1" key="1">
    <citation type="journal article" date="2020" name="Stud. Mycol.">
        <title>101 Dothideomycetes genomes: a test case for predicting lifestyles and emergence of pathogens.</title>
        <authorList>
            <person name="Haridas S."/>
            <person name="Albert R."/>
            <person name="Binder M."/>
            <person name="Bloem J."/>
            <person name="Labutti K."/>
            <person name="Salamov A."/>
            <person name="Andreopoulos B."/>
            <person name="Baker S."/>
            <person name="Barry K."/>
            <person name="Bills G."/>
            <person name="Bluhm B."/>
            <person name="Cannon C."/>
            <person name="Castanera R."/>
            <person name="Culley D."/>
            <person name="Daum C."/>
            <person name="Ezra D."/>
            <person name="Gonzalez J."/>
            <person name="Henrissat B."/>
            <person name="Kuo A."/>
            <person name="Liang C."/>
            <person name="Lipzen A."/>
            <person name="Lutzoni F."/>
            <person name="Magnuson J."/>
            <person name="Mondo S."/>
            <person name="Nolan M."/>
            <person name="Ohm R."/>
            <person name="Pangilinan J."/>
            <person name="Park H.-J."/>
            <person name="Ramirez L."/>
            <person name="Alfaro M."/>
            <person name="Sun H."/>
            <person name="Tritt A."/>
            <person name="Yoshinaga Y."/>
            <person name="Zwiers L.-H."/>
            <person name="Turgeon B."/>
            <person name="Goodwin S."/>
            <person name="Spatafora J."/>
            <person name="Crous P."/>
            <person name="Grigoriev I."/>
        </authorList>
    </citation>
    <scope>NUCLEOTIDE SEQUENCE</scope>
    <source>
        <strain evidence="1">CBS 627.86</strain>
    </source>
</reference>
<accession>A0A6A5ZRL2</accession>
<keyword evidence="2" id="KW-1185">Reference proteome</keyword>
<dbReference type="Proteomes" id="UP000799770">
    <property type="component" value="Unassembled WGS sequence"/>
</dbReference>
<organism evidence="1 2">
    <name type="scientific">Lophiotrema nucula</name>
    <dbReference type="NCBI Taxonomy" id="690887"/>
    <lineage>
        <taxon>Eukaryota</taxon>
        <taxon>Fungi</taxon>
        <taxon>Dikarya</taxon>
        <taxon>Ascomycota</taxon>
        <taxon>Pezizomycotina</taxon>
        <taxon>Dothideomycetes</taxon>
        <taxon>Pleosporomycetidae</taxon>
        <taxon>Pleosporales</taxon>
        <taxon>Lophiotremataceae</taxon>
        <taxon>Lophiotrema</taxon>
    </lineage>
</organism>
<name>A0A6A5ZRL2_9PLEO</name>